<dbReference type="SUPFAM" id="SSF52540">
    <property type="entry name" value="P-loop containing nucleoside triphosphate hydrolases"/>
    <property type="match status" value="1"/>
</dbReference>
<evidence type="ECO:0000313" key="2">
    <source>
        <dbReference type="EMBL" id="TDR38324.1"/>
    </source>
</evidence>
<proteinExistence type="predicted"/>
<dbReference type="RefSeq" id="WP_109349691.1">
    <property type="nucleotide sequence ID" value="NZ_BJUE01000012.1"/>
</dbReference>
<evidence type="ECO:0000313" key="3">
    <source>
        <dbReference type="Proteomes" id="UP000254330"/>
    </source>
</evidence>
<evidence type="ECO:0000313" key="4">
    <source>
        <dbReference type="Proteomes" id="UP000294641"/>
    </source>
</evidence>
<evidence type="ECO:0000313" key="1">
    <source>
        <dbReference type="EMBL" id="STX08637.1"/>
    </source>
</evidence>
<protein>
    <recommendedName>
        <fullName evidence="5">Adenylate kinase</fullName>
    </recommendedName>
</protein>
<reference evidence="1 3" key="1">
    <citation type="submission" date="2018-06" db="EMBL/GenBank/DDBJ databases">
        <authorList>
            <consortium name="Pathogen Informatics"/>
            <person name="Doyle S."/>
        </authorList>
    </citation>
    <scope>NUCLEOTIDE SEQUENCE [LARGE SCALE GENOMIC DNA]</scope>
    <source>
        <strain evidence="1 3">NCTC10597</strain>
    </source>
</reference>
<dbReference type="AlphaFoldDB" id="A0A8B4Q495"/>
<evidence type="ECO:0008006" key="5">
    <source>
        <dbReference type="Google" id="ProtNLM"/>
    </source>
</evidence>
<dbReference type="EMBL" id="SNZG01000017">
    <property type="protein sequence ID" value="TDR38324.1"/>
    <property type="molecule type" value="Genomic_DNA"/>
</dbReference>
<sequence>MIHLITGASHSGKTLFAQKLIAKYQYSCISLDLLKMGLIRSKKTNLTPMDDEEIELYMWPIIREMMKTALENHQHLIIEGCYIPFGWEEDFSKEELQQIEYHCLVMSERYIRENFNLIKDFANVIEDRQDDSWCTMESVLENHAYYYTQCRAYNYPMIFIDERYPL</sequence>
<dbReference type="Proteomes" id="UP000254330">
    <property type="component" value="Unassembled WGS sequence"/>
</dbReference>
<dbReference type="InterPro" id="IPR027417">
    <property type="entry name" value="P-loop_NTPase"/>
</dbReference>
<name>A0A8B4Q495_9BACL</name>
<reference evidence="2 4" key="2">
    <citation type="submission" date="2019-03" db="EMBL/GenBank/DDBJ databases">
        <title>Genomic Encyclopedia of Type Strains, Phase IV (KMG-IV): sequencing the most valuable type-strain genomes for metagenomic binning, comparative biology and taxonomic classification.</title>
        <authorList>
            <person name="Goeker M."/>
        </authorList>
    </citation>
    <scope>NUCLEOTIDE SEQUENCE [LARGE SCALE GENOMIC DNA]</scope>
    <source>
        <strain evidence="2 4">DSM 20580</strain>
    </source>
</reference>
<dbReference type="OrthoDB" id="9788481at2"/>
<gene>
    <name evidence="2" type="ORF">DFR61_11754</name>
    <name evidence="1" type="ORF">NCTC10597_00303</name>
</gene>
<keyword evidence="4" id="KW-1185">Reference proteome</keyword>
<dbReference type="EMBL" id="UGNP01000001">
    <property type="protein sequence ID" value="STX08637.1"/>
    <property type="molecule type" value="Genomic_DNA"/>
</dbReference>
<organism evidence="1 3">
    <name type="scientific">Kurthia zopfii</name>
    <dbReference type="NCBI Taxonomy" id="1650"/>
    <lineage>
        <taxon>Bacteria</taxon>
        <taxon>Bacillati</taxon>
        <taxon>Bacillota</taxon>
        <taxon>Bacilli</taxon>
        <taxon>Bacillales</taxon>
        <taxon>Caryophanaceae</taxon>
        <taxon>Kurthia</taxon>
    </lineage>
</organism>
<dbReference type="Proteomes" id="UP000294641">
    <property type="component" value="Unassembled WGS sequence"/>
</dbReference>
<dbReference type="Gene3D" id="3.40.50.300">
    <property type="entry name" value="P-loop containing nucleotide triphosphate hydrolases"/>
    <property type="match status" value="1"/>
</dbReference>
<accession>A0A8B4Q495</accession>
<comment type="caution">
    <text evidence="1">The sequence shown here is derived from an EMBL/GenBank/DDBJ whole genome shotgun (WGS) entry which is preliminary data.</text>
</comment>